<reference evidence="2 3" key="2">
    <citation type="journal article" date="2013" name="Genome Announc.">
        <title>Genome Sequence of Growth-Improving Paenibacillus mucilaginosus Strain KNP414.</title>
        <authorList>
            <person name="Lu J.J."/>
            <person name="Wang J.F."/>
            <person name="Hu X.F."/>
        </authorList>
    </citation>
    <scope>NUCLEOTIDE SEQUENCE [LARGE SCALE GENOMIC DNA]</scope>
    <source>
        <strain evidence="2 3">KNP414</strain>
    </source>
</reference>
<dbReference type="AlphaFoldDB" id="F8FRQ4"/>
<gene>
    <name evidence="2" type="ordered locus">KNP414_02050</name>
</gene>
<sequence>MEPFDLFEDEITTEEELRSVVGFPHEAVVQKAVAVIDDQIRRYIAMSPSFFYPLPMRTEAVMFPRAETFRGSSGSGTRSISSSRSGRGTGVPIRCSTS</sequence>
<feature type="compositionally biased region" description="Low complexity" evidence="1">
    <location>
        <begin position="70"/>
        <end position="86"/>
    </location>
</feature>
<feature type="region of interest" description="Disordered" evidence="1">
    <location>
        <begin position="68"/>
        <end position="98"/>
    </location>
</feature>
<evidence type="ECO:0000313" key="3">
    <source>
        <dbReference type="Proteomes" id="UP000006620"/>
    </source>
</evidence>
<protein>
    <submittedName>
        <fullName evidence="2">Uncharacterized protein</fullName>
    </submittedName>
</protein>
<dbReference type="EMBL" id="CP002869">
    <property type="protein sequence ID" value="AEI40611.1"/>
    <property type="molecule type" value="Genomic_DNA"/>
</dbReference>
<dbReference type="PATRIC" id="fig|1036673.3.peg.1834"/>
<organism evidence="2 3">
    <name type="scientific">Paenibacillus mucilaginosus (strain KNP414)</name>
    <dbReference type="NCBI Taxonomy" id="1036673"/>
    <lineage>
        <taxon>Bacteria</taxon>
        <taxon>Bacillati</taxon>
        <taxon>Bacillota</taxon>
        <taxon>Bacilli</taxon>
        <taxon>Bacillales</taxon>
        <taxon>Paenibacillaceae</taxon>
        <taxon>Paenibacillus</taxon>
    </lineage>
</organism>
<proteinExistence type="predicted"/>
<dbReference type="RefSeq" id="WP_013915772.1">
    <property type="nucleotide sequence ID" value="NC_015690.1"/>
</dbReference>
<evidence type="ECO:0000313" key="2">
    <source>
        <dbReference type="EMBL" id="AEI40611.1"/>
    </source>
</evidence>
<dbReference type="KEGG" id="pms:KNP414_02050"/>
<dbReference type="Proteomes" id="UP000006620">
    <property type="component" value="Chromosome"/>
</dbReference>
<name>F8FRQ4_PAEMK</name>
<accession>F8FRQ4</accession>
<reference evidence="3" key="1">
    <citation type="submission" date="2011-06" db="EMBL/GenBank/DDBJ databases">
        <title>Complete genome sequence of Paenibacillus mucilaginosus KNP414.</title>
        <authorList>
            <person name="Wang J."/>
            <person name="Hu S."/>
            <person name="Hu X."/>
            <person name="Zhang B."/>
            <person name="Dong D."/>
            <person name="Zhang S."/>
            <person name="Zhao K."/>
            <person name="Wu D."/>
        </authorList>
    </citation>
    <scope>NUCLEOTIDE SEQUENCE [LARGE SCALE GENOMIC DNA]</scope>
    <source>
        <strain evidence="3">KNP414</strain>
    </source>
</reference>
<evidence type="ECO:0000256" key="1">
    <source>
        <dbReference type="SAM" id="MobiDB-lite"/>
    </source>
</evidence>
<dbReference type="HOGENOM" id="CLU_2331091_0_0_9"/>